<dbReference type="AlphaFoldDB" id="C6Y1G5"/>
<protein>
    <submittedName>
        <fullName evidence="2">Uncharacterized protein</fullName>
    </submittedName>
</protein>
<dbReference type="EMBL" id="CP001681">
    <property type="protein sequence ID" value="ACU02941.1"/>
    <property type="molecule type" value="Genomic_DNA"/>
</dbReference>
<dbReference type="Proteomes" id="UP000000852">
    <property type="component" value="Chromosome"/>
</dbReference>
<dbReference type="eggNOG" id="COG1629">
    <property type="taxonomic scope" value="Bacteria"/>
</dbReference>
<sequence length="787" mass="87166">MKQGKNAVRFFNLLVLFIILFSNNAVKAQKQPVYSISQAKQFKTLMDTVRKDMPVEKLYLHLDKFNYLAGDTLWLKAYLLEGPFLMPSSKSGLFYVELVNAENKVLKRMKFPAKYGMGWGNISLDERDLPTGNYLLRAYTNWMLNFGEAAAYTANIYISNATLPGNAAVLKKAVKNLNTPLIPNTGTTLGINSSPEKADMELTITAEGEAKNLSGYYLVGQSRGVVCYAIPVNLKDGKIVNAVPKSLFPTGIARFTLIDKNLKALNERMIYIDQHDQLKVNVNTVQAVYKSRDSIALRIKVTDKNNEPVQGSFSLSVTDDSQVAQGPTKNGDLNTYMLLSSELRNQPKSADAYSNGTVAAQQALDSLALTAGWLGYNWNELSNYKIPKYSAEPEFMITGKVSSTFSGLAGAKVSLFVKKPLLFMDTVAGPDGRFIFKNLPIADTAVYKIQATNKKGKNFFVNLEVDEWKPPVFSPLLVNYSTEAQVKDPALEQKVEKALALKQQQDKSTGKLLNEVNIEAKKIVKGSHNLNGSGEADQVLTESDLLKEGKRPLYELLMARIPGLVMGSYLYPPSKIRKFGLKLKNQLVKIIIDGIDLDQSYEYWQLMADADDSAEGLQERYTHIKTNLDNFTAEDVKGIEVMYNASYNVKYNNKFLSTAETSFSGKGGLTGVGGASGIDYTYIEITTRNGRGPFMKQTPGTYLYKPLAFSLPKKFYSPKYLNKDSSVTDIRSTIYWEPNIITDEKGEATVSFYAAGQPSSYTIVVEGSDMNGQLGSARMPALIKIAP</sequence>
<name>C6Y1G5_PEDHD</name>
<keyword evidence="3" id="KW-1185">Reference proteome</keyword>
<accession>C6Y1G5</accession>
<dbReference type="HOGENOM" id="CLU_013214_1_0_10"/>
<evidence type="ECO:0000313" key="2">
    <source>
        <dbReference type="EMBL" id="ACU02941.1"/>
    </source>
</evidence>
<organism evidence="2 3">
    <name type="scientific">Pedobacter heparinus (strain ATCC 13125 / DSM 2366 / CIP 104194 / JCM 7457 / NBRC 12017 / NCIMB 9290 / NRRL B-14731 / HIM 762-3)</name>
    <dbReference type="NCBI Taxonomy" id="485917"/>
    <lineage>
        <taxon>Bacteria</taxon>
        <taxon>Pseudomonadati</taxon>
        <taxon>Bacteroidota</taxon>
        <taxon>Sphingobacteriia</taxon>
        <taxon>Sphingobacteriales</taxon>
        <taxon>Sphingobacteriaceae</taxon>
        <taxon>Pedobacter</taxon>
    </lineage>
</organism>
<reference evidence="2 3" key="1">
    <citation type="journal article" date="2009" name="Stand. Genomic Sci.">
        <title>Complete genome sequence of Pedobacter heparinus type strain (HIM 762-3).</title>
        <authorList>
            <person name="Han C."/>
            <person name="Spring S."/>
            <person name="Lapidus A."/>
            <person name="Del Rio T.G."/>
            <person name="Tice H."/>
            <person name="Copeland A."/>
            <person name="Cheng J.F."/>
            <person name="Lucas S."/>
            <person name="Chen F."/>
            <person name="Nolan M."/>
            <person name="Bruce D."/>
            <person name="Goodwin L."/>
            <person name="Pitluck S."/>
            <person name="Ivanova N."/>
            <person name="Mavromatis K."/>
            <person name="Mikhailova N."/>
            <person name="Pati A."/>
            <person name="Chen A."/>
            <person name="Palaniappan K."/>
            <person name="Land M."/>
            <person name="Hauser L."/>
            <person name="Chang Y.J."/>
            <person name="Jeffries C.C."/>
            <person name="Saunders E."/>
            <person name="Chertkov O."/>
            <person name="Brettin T."/>
            <person name="Goker M."/>
            <person name="Rohde M."/>
            <person name="Bristow J."/>
            <person name="Eisen J.A."/>
            <person name="Markowitz V."/>
            <person name="Hugenholtz P."/>
            <person name="Kyrpides N.C."/>
            <person name="Klenk H.P."/>
            <person name="Detter J.C."/>
        </authorList>
    </citation>
    <scope>NUCLEOTIDE SEQUENCE [LARGE SCALE GENOMIC DNA]</scope>
    <source>
        <strain evidence="3">ATCC 13125 / DSM 2366 / CIP 104194 / JCM 7457 / NBRC 12017 / NCIMB 9290 / NRRL B-14731 / HIM 762-3</strain>
    </source>
</reference>
<dbReference type="STRING" id="485917.Phep_0719"/>
<feature type="chain" id="PRO_5002974456" evidence="1">
    <location>
        <begin position="28"/>
        <end position="787"/>
    </location>
</feature>
<evidence type="ECO:0000256" key="1">
    <source>
        <dbReference type="SAM" id="SignalP"/>
    </source>
</evidence>
<evidence type="ECO:0000313" key="3">
    <source>
        <dbReference type="Proteomes" id="UP000000852"/>
    </source>
</evidence>
<dbReference type="RefSeq" id="WP_012780887.1">
    <property type="nucleotide sequence ID" value="NC_013061.1"/>
</dbReference>
<dbReference type="KEGG" id="phe:Phep_0719"/>
<dbReference type="eggNOG" id="COG2373">
    <property type="taxonomic scope" value="Bacteria"/>
</dbReference>
<gene>
    <name evidence="2" type="ordered locus">Phep_0719</name>
</gene>
<dbReference type="OrthoDB" id="609485at2"/>
<proteinExistence type="predicted"/>
<feature type="signal peptide" evidence="1">
    <location>
        <begin position="1"/>
        <end position="27"/>
    </location>
</feature>
<keyword evidence="1" id="KW-0732">Signal</keyword>